<proteinExistence type="inferred from homology"/>
<dbReference type="PANTHER" id="PTHR10587:SF133">
    <property type="entry name" value="CHITIN DEACETYLASE 1-RELATED"/>
    <property type="match status" value="1"/>
</dbReference>
<dbReference type="SUPFAM" id="SSF88713">
    <property type="entry name" value="Glycoside hydrolase/deacetylase"/>
    <property type="match status" value="1"/>
</dbReference>
<evidence type="ECO:0000256" key="5">
    <source>
        <dbReference type="ARBA" id="ARBA00022801"/>
    </source>
</evidence>
<feature type="domain" description="NodB homology" evidence="7">
    <location>
        <begin position="68"/>
        <end position="253"/>
    </location>
</feature>
<dbReference type="GO" id="GO:0016810">
    <property type="term" value="F:hydrolase activity, acting on carbon-nitrogen (but not peptide) bonds"/>
    <property type="evidence" value="ECO:0007669"/>
    <property type="project" value="InterPro"/>
</dbReference>
<evidence type="ECO:0000256" key="1">
    <source>
        <dbReference type="ARBA" id="ARBA00003236"/>
    </source>
</evidence>
<keyword evidence="5" id="KW-0378">Hydrolase</keyword>
<protein>
    <recommendedName>
        <fullName evidence="3">Chitooligosaccharide deacetylase</fullName>
    </recommendedName>
    <alternativeName>
        <fullName evidence="6">Nodulation protein B</fullName>
    </alternativeName>
</protein>
<dbReference type="GO" id="GO:0005975">
    <property type="term" value="P:carbohydrate metabolic process"/>
    <property type="evidence" value="ECO:0007669"/>
    <property type="project" value="InterPro"/>
</dbReference>
<gene>
    <name evidence="8" type="ORF">EAS61_29020</name>
</gene>
<dbReference type="GO" id="GO:0016020">
    <property type="term" value="C:membrane"/>
    <property type="evidence" value="ECO:0007669"/>
    <property type="project" value="TreeGrafter"/>
</dbReference>
<organism evidence="8 9">
    <name type="scientific">Bradyrhizobium zhanjiangense</name>
    <dbReference type="NCBI Taxonomy" id="1325107"/>
    <lineage>
        <taxon>Bacteria</taxon>
        <taxon>Pseudomonadati</taxon>
        <taxon>Pseudomonadota</taxon>
        <taxon>Alphaproteobacteria</taxon>
        <taxon>Hyphomicrobiales</taxon>
        <taxon>Nitrobacteraceae</taxon>
        <taxon>Bradyrhizobium</taxon>
    </lineage>
</organism>
<comment type="function">
    <text evidence="1">Is involved in generating a small heat-stable compound (Nod), an acylated oligomer of N-acetylglucosamine, that stimulates mitosis in various plant protoplasts.</text>
</comment>
<dbReference type="PANTHER" id="PTHR10587">
    <property type="entry name" value="GLYCOSYL TRANSFERASE-RELATED"/>
    <property type="match status" value="1"/>
</dbReference>
<dbReference type="PROSITE" id="PS51677">
    <property type="entry name" value="NODB"/>
    <property type="match status" value="1"/>
</dbReference>
<dbReference type="EMBL" id="RKMK01000035">
    <property type="protein sequence ID" value="RXG88716.1"/>
    <property type="molecule type" value="Genomic_DNA"/>
</dbReference>
<dbReference type="Proteomes" id="UP000290174">
    <property type="component" value="Unassembled WGS sequence"/>
</dbReference>
<reference evidence="8 9" key="1">
    <citation type="submission" date="2018-11" db="EMBL/GenBank/DDBJ databases">
        <title>Bradyrhizobium sp. nov., isolated from effective nodules of peanut in China.</title>
        <authorList>
            <person name="Li Y."/>
        </authorList>
    </citation>
    <scope>NUCLEOTIDE SEQUENCE [LARGE SCALE GENOMIC DNA]</scope>
    <source>
        <strain evidence="8 9">CCBAU 51770</strain>
    </source>
</reference>
<sequence>MTELRLPRIAFGIGCAVLALLAGTAVTDASSCNRRDALGTARVLAVDAALFPRVGLKNFPETLPLADHEIVLTFDDGPRTPNTDKVLAALAQECARATFFLVGRSSAEFPELVRRMAAQGHTVAHHSWSHPMMSKISFEQAKEDIERGIAAVEMALNGVSTKMPSTPFFRFPYFDATPATLDLLQARGIVVFGADLWASDWENITPEQELTILIERLETTRKGIILLHDAQTRTAAMLPAFLRYVHQNGYRIVHLVPAAAKSAEAPLTSWHHAFPQ</sequence>
<dbReference type="InterPro" id="IPR002509">
    <property type="entry name" value="NODB_dom"/>
</dbReference>
<evidence type="ECO:0000313" key="9">
    <source>
        <dbReference type="Proteomes" id="UP000290174"/>
    </source>
</evidence>
<evidence type="ECO:0000256" key="6">
    <source>
        <dbReference type="ARBA" id="ARBA00032976"/>
    </source>
</evidence>
<evidence type="ECO:0000313" key="8">
    <source>
        <dbReference type="EMBL" id="RXG88716.1"/>
    </source>
</evidence>
<dbReference type="RefSeq" id="WP_128956704.1">
    <property type="nucleotide sequence ID" value="NZ_RKMK01000035.1"/>
</dbReference>
<accession>A0A4Q0QDM5</accession>
<evidence type="ECO:0000256" key="3">
    <source>
        <dbReference type="ARBA" id="ARBA00020071"/>
    </source>
</evidence>
<dbReference type="AlphaFoldDB" id="A0A4Q0QDM5"/>
<evidence type="ECO:0000256" key="4">
    <source>
        <dbReference type="ARBA" id="ARBA00022723"/>
    </source>
</evidence>
<evidence type="ECO:0000259" key="7">
    <source>
        <dbReference type="PROSITE" id="PS51677"/>
    </source>
</evidence>
<dbReference type="InterPro" id="IPR050248">
    <property type="entry name" value="Polysacc_deacetylase_ArnD"/>
</dbReference>
<evidence type="ECO:0000256" key="2">
    <source>
        <dbReference type="ARBA" id="ARBA00010973"/>
    </source>
</evidence>
<comment type="similarity">
    <text evidence="2">Belongs to the polysaccharide deacetylase family.</text>
</comment>
<dbReference type="Gene3D" id="3.20.20.370">
    <property type="entry name" value="Glycoside hydrolase/deacetylase"/>
    <property type="match status" value="1"/>
</dbReference>
<name>A0A4Q0QDM5_9BRAD</name>
<dbReference type="GO" id="GO:0046872">
    <property type="term" value="F:metal ion binding"/>
    <property type="evidence" value="ECO:0007669"/>
    <property type="project" value="UniProtKB-KW"/>
</dbReference>
<dbReference type="Pfam" id="PF01522">
    <property type="entry name" value="Polysacc_deac_1"/>
    <property type="match status" value="1"/>
</dbReference>
<keyword evidence="4" id="KW-0479">Metal-binding</keyword>
<dbReference type="CDD" id="cd10917">
    <property type="entry name" value="CE4_NodB_like_6s_7s"/>
    <property type="match status" value="1"/>
</dbReference>
<dbReference type="InterPro" id="IPR011330">
    <property type="entry name" value="Glyco_hydro/deAcase_b/a-brl"/>
</dbReference>
<comment type="caution">
    <text evidence="8">The sequence shown here is derived from an EMBL/GenBank/DDBJ whole genome shotgun (WGS) entry which is preliminary data.</text>
</comment>